<accession>A0A933IA32</accession>
<keyword evidence="1" id="KW-0812">Transmembrane</keyword>
<reference evidence="2" key="1">
    <citation type="submission" date="2020-07" db="EMBL/GenBank/DDBJ databases">
        <title>Huge and variable diversity of episymbiotic CPR bacteria and DPANN archaea in groundwater ecosystems.</title>
        <authorList>
            <person name="He C.Y."/>
            <person name="Keren R."/>
            <person name="Whittaker M."/>
            <person name="Farag I.F."/>
            <person name="Doudna J."/>
            <person name="Cate J.H.D."/>
            <person name="Banfield J.F."/>
        </authorList>
    </citation>
    <scope>NUCLEOTIDE SEQUENCE</scope>
    <source>
        <strain evidence="2">NC_groundwater_1520_Pr4_B-0.1um_53_5</strain>
    </source>
</reference>
<dbReference type="Proteomes" id="UP000736328">
    <property type="component" value="Unassembled WGS sequence"/>
</dbReference>
<gene>
    <name evidence="2" type="ORF">HY768_09180</name>
</gene>
<organism evidence="2 3">
    <name type="scientific">candidate division TA06 bacterium</name>
    <dbReference type="NCBI Taxonomy" id="2250710"/>
    <lineage>
        <taxon>Bacteria</taxon>
        <taxon>Bacteria division TA06</taxon>
    </lineage>
</organism>
<feature type="transmembrane region" description="Helical" evidence="1">
    <location>
        <begin position="118"/>
        <end position="136"/>
    </location>
</feature>
<protein>
    <submittedName>
        <fullName evidence="2">Uncharacterized protein</fullName>
    </submittedName>
</protein>
<evidence type="ECO:0000256" key="1">
    <source>
        <dbReference type="SAM" id="Phobius"/>
    </source>
</evidence>
<name>A0A933IA32_UNCT6</name>
<dbReference type="EMBL" id="JACQXR010000120">
    <property type="protein sequence ID" value="MBI4727372.1"/>
    <property type="molecule type" value="Genomic_DNA"/>
</dbReference>
<sequence>MNQPNPQVNKIVLWAIAAEPLLLAGIAYCLNLQGVLGQPVTRGPEEVITVVFAVVSLLLAGLFLKFASLVASPKPLPGQLPEPAVPALVKPRQIIAVALAASPGIFGFIIFILLRNELYLLLFNGGALALGAWHIMNFENAR</sequence>
<keyword evidence="1" id="KW-0472">Membrane</keyword>
<dbReference type="AlphaFoldDB" id="A0A933IA32"/>
<evidence type="ECO:0000313" key="2">
    <source>
        <dbReference type="EMBL" id="MBI4727372.1"/>
    </source>
</evidence>
<feature type="transmembrane region" description="Helical" evidence="1">
    <location>
        <begin position="47"/>
        <end position="72"/>
    </location>
</feature>
<feature type="transmembrane region" description="Helical" evidence="1">
    <location>
        <begin position="93"/>
        <end position="112"/>
    </location>
</feature>
<feature type="transmembrane region" description="Helical" evidence="1">
    <location>
        <begin position="12"/>
        <end position="35"/>
    </location>
</feature>
<evidence type="ECO:0000313" key="3">
    <source>
        <dbReference type="Proteomes" id="UP000736328"/>
    </source>
</evidence>
<proteinExistence type="predicted"/>
<keyword evidence="1" id="KW-1133">Transmembrane helix</keyword>
<comment type="caution">
    <text evidence="2">The sequence shown here is derived from an EMBL/GenBank/DDBJ whole genome shotgun (WGS) entry which is preliminary data.</text>
</comment>